<proteinExistence type="predicted"/>
<reference evidence="1 2" key="1">
    <citation type="journal article" date="2022" name="J. Am. Chem. Soc.">
        <title>Biosynthesis of Guanitoxin Enables Global Environmental Detection in Freshwater Cyanobacteria.</title>
        <authorList>
            <person name="Lima S.T."/>
            <person name="Fallon T.R."/>
            <person name="Cordoza J.L."/>
            <person name="Chekan J.R."/>
            <person name="Delbaje E."/>
            <person name="Hopiavuori A.R."/>
            <person name="Alvarenga D.O."/>
            <person name="Wood S.M."/>
            <person name="Luhavaya H."/>
            <person name="Baumgartner J.T."/>
            <person name="Dorr F.A."/>
            <person name="Etchegaray A."/>
            <person name="Pinto E."/>
            <person name="McKinnie S.M.K."/>
            <person name="Fiore M.F."/>
            <person name="Moore B.S."/>
        </authorList>
    </citation>
    <scope>NUCLEOTIDE SEQUENCE [LARGE SCALE GENOMIC DNA]</scope>
    <source>
        <strain evidence="1 2">ITEP-024</strain>
    </source>
</reference>
<dbReference type="EMBL" id="CP080598">
    <property type="protein sequence ID" value="QYX33950.1"/>
    <property type="molecule type" value="Genomic_DNA"/>
</dbReference>
<evidence type="ECO:0000313" key="2">
    <source>
        <dbReference type="Proteomes" id="UP000826540"/>
    </source>
</evidence>
<name>A0ABX8X5R6_9CYAN</name>
<evidence type="ECO:0000313" key="1">
    <source>
        <dbReference type="EMBL" id="QYX33950.1"/>
    </source>
</evidence>
<organism evidence="1 2">
    <name type="scientific">Sphaerospermopsis torques-reginae ITEP-024</name>
    <dbReference type="NCBI Taxonomy" id="984208"/>
    <lineage>
        <taxon>Bacteria</taxon>
        <taxon>Bacillati</taxon>
        <taxon>Cyanobacteriota</taxon>
        <taxon>Cyanophyceae</taxon>
        <taxon>Nostocales</taxon>
        <taxon>Aphanizomenonaceae</taxon>
        <taxon>Sphaerospermopsis</taxon>
        <taxon>Sphaerospermopsis torques-reginae</taxon>
    </lineage>
</organism>
<accession>A0ABX8X5R6</accession>
<evidence type="ECO:0008006" key="3">
    <source>
        <dbReference type="Google" id="ProtNLM"/>
    </source>
</evidence>
<dbReference type="Proteomes" id="UP000826540">
    <property type="component" value="Chromosome"/>
</dbReference>
<dbReference type="RefSeq" id="WP_220611657.1">
    <property type="nucleotide sequence ID" value="NZ_CP080598.1"/>
</dbReference>
<sequence>MEILDNFLYILIEGEPNSPERGFINRVFEKLKYQGLLSNINYKVQEIGGSGNFNSIAKLIYQKSNLHQSIPVIGISDRDFRTQNMIERELSRQDNQFIISKSARIIYWGRHEWENFLLEETETIANLLNQIPTQKLGENKPYRKNTGHNLTKPQLDEWLIQYFQDSIIKELLECLKFQFRENANFRITLDRLDFNFTTLEEIKNWFTSQIGTKSEESKNKILTLENMLENILLGEDFQWQIYIDNQEELDFQQAKIFLRGKEAIKYLCGKAIQELKIQDLDYEIFCKELLLPELGKNTNSLIVQELGLMLQPYFEQAANLTEIE</sequence>
<protein>
    <recommendedName>
        <fullName evidence="3">DUF4435 domain-containing protein</fullName>
    </recommendedName>
</protein>
<gene>
    <name evidence="1" type="ORF">K2F26_11970</name>
</gene>
<keyword evidence="2" id="KW-1185">Reference proteome</keyword>